<sequence>MGFTRNWDSSCPRVWDSWETDGIKWVIQDLAPEDDNTALEILVNHFAVLSHNEIEDTKIRRLIMSPFSDFSEDAESVNSIVKLWKKFLSQRMSLGCYTEIEGKKTLVALNVCIVENVEEKLPADEEDVTMGLTYLNCTWRRVENVLNAMEYVESKCNTFEYLGVDRLLNALGLVVKPKFRGHKFWRLAAANDVEINDFYKSLEMGDFNAKIGQILKDEYLITKKYGYGQKKEENRG</sequence>
<accession>A0ABM4AZX3</accession>
<gene>
    <name evidence="2" type="primary">LOC113392723</name>
</gene>
<name>A0ABM4AZX3_VANTA</name>
<organism evidence="1 2">
    <name type="scientific">Vanessa tameamea</name>
    <name type="common">Kamehameha butterfly</name>
    <dbReference type="NCBI Taxonomy" id="334116"/>
    <lineage>
        <taxon>Eukaryota</taxon>
        <taxon>Metazoa</taxon>
        <taxon>Ecdysozoa</taxon>
        <taxon>Arthropoda</taxon>
        <taxon>Hexapoda</taxon>
        <taxon>Insecta</taxon>
        <taxon>Pterygota</taxon>
        <taxon>Neoptera</taxon>
        <taxon>Endopterygota</taxon>
        <taxon>Lepidoptera</taxon>
        <taxon>Glossata</taxon>
        <taxon>Ditrysia</taxon>
        <taxon>Papilionoidea</taxon>
        <taxon>Nymphalidae</taxon>
        <taxon>Nymphalinae</taxon>
        <taxon>Vanessa</taxon>
    </lineage>
</organism>
<protein>
    <submittedName>
        <fullName evidence="2">Uncharacterized protein LOC113392723</fullName>
    </submittedName>
</protein>
<dbReference type="Gene3D" id="3.40.630.30">
    <property type="match status" value="1"/>
</dbReference>
<keyword evidence="1" id="KW-1185">Reference proteome</keyword>
<evidence type="ECO:0000313" key="1">
    <source>
        <dbReference type="Proteomes" id="UP001652626"/>
    </source>
</evidence>
<proteinExistence type="predicted"/>
<dbReference type="Proteomes" id="UP001652626">
    <property type="component" value="Chromosome 5"/>
</dbReference>
<dbReference type="RefSeq" id="XP_064076850.1">
    <property type="nucleotide sequence ID" value="XM_064220780.1"/>
</dbReference>
<evidence type="ECO:0000313" key="2">
    <source>
        <dbReference type="RefSeq" id="XP_064076850.1"/>
    </source>
</evidence>
<reference evidence="2" key="1">
    <citation type="submission" date="2025-08" db="UniProtKB">
        <authorList>
            <consortium name="RefSeq"/>
        </authorList>
    </citation>
    <scope>IDENTIFICATION</scope>
    <source>
        <tissue evidence="2">Whole body</tissue>
    </source>
</reference>
<dbReference type="GeneID" id="113392723"/>